<comment type="caution">
    <text evidence="4">The sequence shown here is derived from an EMBL/GenBank/DDBJ whole genome shotgun (WGS) entry which is preliminary data.</text>
</comment>
<dbReference type="EMBL" id="JBBUTH010000011">
    <property type="protein sequence ID" value="MEK8053416.1"/>
    <property type="molecule type" value="Genomic_DNA"/>
</dbReference>
<keyword evidence="3" id="KW-0472">Membrane</keyword>
<evidence type="ECO:0000256" key="1">
    <source>
        <dbReference type="SAM" id="Coils"/>
    </source>
</evidence>
<gene>
    <name evidence="4" type="ORF">AACH10_24375</name>
</gene>
<sequence>MILINLLPHREERRRQRKRNFFVGLGVSALVGALAAGAWTVAVQQLTQQQEERNTFLRGEIGKLEAQIKDIATLKGDIEGLKARQAAVEDLQLNRNVPVHLLDELVRQTPEGVYLSSLRQTDAVVQVSGVAQTNERVSEFLRNTQNNSQWLSRVELVEIKAVTLPPVAGSRDARRLFEFSMRMTVKLPGTPAAGASAPAPAAAASARAA</sequence>
<dbReference type="InterPro" id="IPR052534">
    <property type="entry name" value="Extracell_DNA_Util/SecSys_Comp"/>
</dbReference>
<dbReference type="InterPro" id="IPR007813">
    <property type="entry name" value="PilN"/>
</dbReference>
<accession>A0ABU9CR82</accession>
<dbReference type="Pfam" id="PF05137">
    <property type="entry name" value="PilN"/>
    <property type="match status" value="1"/>
</dbReference>
<dbReference type="PANTHER" id="PTHR40278:SF2">
    <property type="entry name" value="TYPE IV PILUS INNER MEMBRANE COMPONENT PILN"/>
    <property type="match status" value="1"/>
</dbReference>
<dbReference type="RefSeq" id="WP_341413153.1">
    <property type="nucleotide sequence ID" value="NZ_JBBUTH010000011.1"/>
</dbReference>
<keyword evidence="3" id="KW-0812">Transmembrane</keyword>
<keyword evidence="5" id="KW-1185">Reference proteome</keyword>
<keyword evidence="3" id="KW-1133">Transmembrane helix</keyword>
<name>A0ABU9CR82_9BURK</name>
<organism evidence="4 5">
    <name type="scientific">Pseudaquabacterium inlustre</name>
    <dbReference type="NCBI Taxonomy" id="2984192"/>
    <lineage>
        <taxon>Bacteria</taxon>
        <taxon>Pseudomonadati</taxon>
        <taxon>Pseudomonadota</taxon>
        <taxon>Betaproteobacteria</taxon>
        <taxon>Burkholderiales</taxon>
        <taxon>Sphaerotilaceae</taxon>
        <taxon>Pseudaquabacterium</taxon>
    </lineage>
</organism>
<evidence type="ECO:0000256" key="2">
    <source>
        <dbReference type="SAM" id="MobiDB-lite"/>
    </source>
</evidence>
<feature type="coiled-coil region" evidence="1">
    <location>
        <begin position="47"/>
        <end position="84"/>
    </location>
</feature>
<proteinExistence type="predicted"/>
<evidence type="ECO:0000313" key="4">
    <source>
        <dbReference type="EMBL" id="MEK8053416.1"/>
    </source>
</evidence>
<feature type="region of interest" description="Disordered" evidence="2">
    <location>
        <begin position="189"/>
        <end position="209"/>
    </location>
</feature>
<keyword evidence="1" id="KW-0175">Coiled coil</keyword>
<evidence type="ECO:0000313" key="5">
    <source>
        <dbReference type="Proteomes" id="UP001365405"/>
    </source>
</evidence>
<protein>
    <submittedName>
        <fullName evidence="4">PilN domain-containing protein</fullName>
    </submittedName>
</protein>
<dbReference type="PANTHER" id="PTHR40278">
    <property type="entry name" value="DNA UTILIZATION PROTEIN HOFN"/>
    <property type="match status" value="1"/>
</dbReference>
<reference evidence="4 5" key="1">
    <citation type="submission" date="2024-04" db="EMBL/GenBank/DDBJ databases">
        <title>Novel species of the genus Ideonella isolated from streams.</title>
        <authorList>
            <person name="Lu H."/>
        </authorList>
    </citation>
    <scope>NUCLEOTIDE SEQUENCE [LARGE SCALE GENOMIC DNA]</scope>
    <source>
        <strain evidence="4 5">DXS22W</strain>
    </source>
</reference>
<feature type="compositionally biased region" description="Low complexity" evidence="2">
    <location>
        <begin position="191"/>
        <end position="209"/>
    </location>
</feature>
<feature type="transmembrane region" description="Helical" evidence="3">
    <location>
        <begin position="21"/>
        <end position="42"/>
    </location>
</feature>
<dbReference type="Proteomes" id="UP001365405">
    <property type="component" value="Unassembled WGS sequence"/>
</dbReference>
<evidence type="ECO:0000256" key="3">
    <source>
        <dbReference type="SAM" id="Phobius"/>
    </source>
</evidence>